<dbReference type="GO" id="GO:0016787">
    <property type="term" value="F:hydrolase activity"/>
    <property type="evidence" value="ECO:0007669"/>
    <property type="project" value="UniProtKB-KW"/>
</dbReference>
<dbReference type="RefSeq" id="WP_083412776.1">
    <property type="nucleotide sequence ID" value="NZ_CBCRYP010000006.1"/>
</dbReference>
<keyword evidence="6" id="KW-1185">Reference proteome</keyword>
<evidence type="ECO:0000313" key="6">
    <source>
        <dbReference type="Proteomes" id="UP000183635"/>
    </source>
</evidence>
<evidence type="ECO:0000259" key="4">
    <source>
        <dbReference type="PROSITE" id="PS51462"/>
    </source>
</evidence>
<dbReference type="InterPro" id="IPR015797">
    <property type="entry name" value="NUDIX_hydrolase-like_dom_sf"/>
</dbReference>
<feature type="domain" description="Nudix hydrolase" evidence="4">
    <location>
        <begin position="1"/>
        <end position="126"/>
    </location>
</feature>
<dbReference type="InterPro" id="IPR020476">
    <property type="entry name" value="Nudix_hydrolase"/>
</dbReference>
<dbReference type="CDD" id="cd04682">
    <property type="entry name" value="NUDIX_Hydrolase"/>
    <property type="match status" value="1"/>
</dbReference>
<reference evidence="5 6" key="1">
    <citation type="submission" date="2016-10" db="EMBL/GenBank/DDBJ databases">
        <authorList>
            <person name="de Groot N.N."/>
        </authorList>
    </citation>
    <scope>NUCLEOTIDE SEQUENCE [LARGE SCALE GENOMIC DNA]</scope>
    <source>
        <strain evidence="5 6">DSM 8537</strain>
    </source>
</reference>
<gene>
    <name evidence="5" type="ORF">SAMN04488021_1217</name>
</gene>
<dbReference type="SUPFAM" id="SSF55811">
    <property type="entry name" value="Nudix"/>
    <property type="match status" value="1"/>
</dbReference>
<sequence>MLTHAGCLLACLRDDFDHIPFPAHWDLPGGGAEPGETPVDCALRELQEEFGLRLSPDRLQGRVFAAWNDPGRQSWMFHGELCPEEIAAIRFGDEGQEWRMMPVQQFIAHPRAVPHFRQRVRMILAEAGADI</sequence>
<dbReference type="OrthoDB" id="289720at2"/>
<dbReference type="EMBL" id="FOPU01000021">
    <property type="protein sequence ID" value="SFH59937.1"/>
    <property type="molecule type" value="Genomic_DNA"/>
</dbReference>
<protein>
    <submittedName>
        <fullName evidence="5">8-oxo-dGTP diphosphatase</fullName>
    </submittedName>
</protein>
<name>A0A1I3BCA7_9RHOB</name>
<dbReference type="InterPro" id="IPR000086">
    <property type="entry name" value="NUDIX_hydrolase_dom"/>
</dbReference>
<dbReference type="Pfam" id="PF00293">
    <property type="entry name" value="NUDIX"/>
    <property type="match status" value="1"/>
</dbReference>
<keyword evidence="2 3" id="KW-0378">Hydrolase</keyword>
<comment type="similarity">
    <text evidence="3">Belongs to the Nudix hydrolase family.</text>
</comment>
<dbReference type="InterPro" id="IPR020084">
    <property type="entry name" value="NUDIX_hydrolase_CS"/>
</dbReference>
<dbReference type="PANTHER" id="PTHR43046:SF14">
    <property type="entry name" value="MUTT_NUDIX FAMILY PROTEIN"/>
    <property type="match status" value="1"/>
</dbReference>
<dbReference type="PANTHER" id="PTHR43046">
    <property type="entry name" value="GDP-MANNOSE MANNOSYL HYDROLASE"/>
    <property type="match status" value="1"/>
</dbReference>
<dbReference type="STRING" id="34004.SAMN04488021_1217"/>
<dbReference type="PRINTS" id="PR00502">
    <property type="entry name" value="NUDIXFAMILY"/>
</dbReference>
<evidence type="ECO:0000256" key="1">
    <source>
        <dbReference type="ARBA" id="ARBA00001946"/>
    </source>
</evidence>
<dbReference type="AlphaFoldDB" id="A0A1I3BCA7"/>
<dbReference type="Proteomes" id="UP000183635">
    <property type="component" value="Unassembled WGS sequence"/>
</dbReference>
<dbReference type="PROSITE" id="PS51462">
    <property type="entry name" value="NUDIX"/>
    <property type="match status" value="1"/>
</dbReference>
<dbReference type="PROSITE" id="PS00893">
    <property type="entry name" value="NUDIX_BOX"/>
    <property type="match status" value="1"/>
</dbReference>
<organism evidence="5 6">
    <name type="scientific">Paracoccus aminovorans</name>
    <dbReference type="NCBI Taxonomy" id="34004"/>
    <lineage>
        <taxon>Bacteria</taxon>
        <taxon>Pseudomonadati</taxon>
        <taxon>Pseudomonadota</taxon>
        <taxon>Alphaproteobacteria</taxon>
        <taxon>Rhodobacterales</taxon>
        <taxon>Paracoccaceae</taxon>
        <taxon>Paracoccus</taxon>
    </lineage>
</organism>
<evidence type="ECO:0000313" key="5">
    <source>
        <dbReference type="EMBL" id="SFH59937.1"/>
    </source>
</evidence>
<dbReference type="Gene3D" id="3.90.79.10">
    <property type="entry name" value="Nucleoside Triphosphate Pyrophosphohydrolase"/>
    <property type="match status" value="1"/>
</dbReference>
<evidence type="ECO:0000256" key="3">
    <source>
        <dbReference type="RuleBase" id="RU003476"/>
    </source>
</evidence>
<proteinExistence type="inferred from homology"/>
<accession>A0A1I3BCA7</accession>
<comment type="cofactor">
    <cofactor evidence="1">
        <name>Mg(2+)</name>
        <dbReference type="ChEBI" id="CHEBI:18420"/>
    </cofactor>
</comment>
<evidence type="ECO:0000256" key="2">
    <source>
        <dbReference type="ARBA" id="ARBA00022801"/>
    </source>
</evidence>